<dbReference type="EMBL" id="JAIFRP010001087">
    <property type="protein sequence ID" value="KAK2577821.1"/>
    <property type="molecule type" value="Genomic_DNA"/>
</dbReference>
<gene>
    <name evidence="1" type="ORF">KPH14_007914</name>
</gene>
<organism evidence="1 2">
    <name type="scientific">Odynerus spinipes</name>
    <dbReference type="NCBI Taxonomy" id="1348599"/>
    <lineage>
        <taxon>Eukaryota</taxon>
        <taxon>Metazoa</taxon>
        <taxon>Ecdysozoa</taxon>
        <taxon>Arthropoda</taxon>
        <taxon>Hexapoda</taxon>
        <taxon>Insecta</taxon>
        <taxon>Pterygota</taxon>
        <taxon>Neoptera</taxon>
        <taxon>Endopterygota</taxon>
        <taxon>Hymenoptera</taxon>
        <taxon>Apocrita</taxon>
        <taxon>Aculeata</taxon>
        <taxon>Vespoidea</taxon>
        <taxon>Vespidae</taxon>
        <taxon>Eumeninae</taxon>
        <taxon>Odynerus</taxon>
    </lineage>
</organism>
<reference evidence="1" key="2">
    <citation type="journal article" date="2023" name="Commun. Biol.">
        <title>Intrasexual cuticular hydrocarbon dimorphism in a wasp sheds light on hydrocarbon biosynthesis genes in Hymenoptera.</title>
        <authorList>
            <person name="Moris V.C."/>
            <person name="Podsiadlowski L."/>
            <person name="Martin S."/>
            <person name="Oeyen J.P."/>
            <person name="Donath A."/>
            <person name="Petersen M."/>
            <person name="Wilbrandt J."/>
            <person name="Misof B."/>
            <person name="Liedtke D."/>
            <person name="Thamm M."/>
            <person name="Scheiner R."/>
            <person name="Schmitt T."/>
            <person name="Niehuis O."/>
        </authorList>
    </citation>
    <scope>NUCLEOTIDE SEQUENCE</scope>
    <source>
        <strain evidence="1">GBR_01_08_01A</strain>
    </source>
</reference>
<keyword evidence="2" id="KW-1185">Reference proteome</keyword>
<comment type="caution">
    <text evidence="1">The sequence shown here is derived from an EMBL/GenBank/DDBJ whole genome shotgun (WGS) entry which is preliminary data.</text>
</comment>
<evidence type="ECO:0000313" key="2">
    <source>
        <dbReference type="Proteomes" id="UP001258017"/>
    </source>
</evidence>
<evidence type="ECO:0000313" key="1">
    <source>
        <dbReference type="EMBL" id="KAK2577821.1"/>
    </source>
</evidence>
<dbReference type="AlphaFoldDB" id="A0AAD9REY9"/>
<accession>A0AAD9REY9</accession>
<name>A0AAD9REY9_9HYME</name>
<reference evidence="1" key="1">
    <citation type="submission" date="2021-08" db="EMBL/GenBank/DDBJ databases">
        <authorList>
            <person name="Misof B."/>
            <person name="Oliver O."/>
            <person name="Podsiadlowski L."/>
            <person name="Donath A."/>
            <person name="Peters R."/>
            <person name="Mayer C."/>
            <person name="Rust J."/>
            <person name="Gunkel S."/>
            <person name="Lesny P."/>
            <person name="Martin S."/>
            <person name="Oeyen J.P."/>
            <person name="Petersen M."/>
            <person name="Panagiotis P."/>
            <person name="Wilbrandt J."/>
            <person name="Tanja T."/>
        </authorList>
    </citation>
    <scope>NUCLEOTIDE SEQUENCE</scope>
    <source>
        <strain evidence="1">GBR_01_08_01A</strain>
        <tissue evidence="1">Thorax + abdomen</tissue>
    </source>
</reference>
<protein>
    <submittedName>
        <fullName evidence="1">Uncharacterized protein</fullName>
    </submittedName>
</protein>
<dbReference type="Proteomes" id="UP001258017">
    <property type="component" value="Unassembled WGS sequence"/>
</dbReference>
<sequence>MGMYRKANTGFIDRISNKVIYDAANISRIDNYIIKIARNYYSQASNIENNIIQTIKEQCTNLLEAAEKGYLQPQAFIHMDKLGIIQNDLKIPTIYHRSRHKANKAIPIEECLDANNINFKYSTAIPKRDAEDFHRPNQKYWWLDRNDETLIKLEARKKEITETCR</sequence>
<proteinExistence type="predicted"/>